<dbReference type="OrthoDB" id="9787760at2"/>
<keyword evidence="1" id="KW-0732">Signal</keyword>
<dbReference type="GO" id="GO:0006508">
    <property type="term" value="P:proteolysis"/>
    <property type="evidence" value="ECO:0007669"/>
    <property type="project" value="InterPro"/>
</dbReference>
<dbReference type="EMBL" id="CP036433">
    <property type="protein sequence ID" value="QDU94489.1"/>
    <property type="molecule type" value="Genomic_DNA"/>
</dbReference>
<dbReference type="PROSITE" id="PS00141">
    <property type="entry name" value="ASP_PROTEASE"/>
    <property type="match status" value="1"/>
</dbReference>
<dbReference type="Pfam" id="PF12770">
    <property type="entry name" value="CHAT"/>
    <property type="match status" value="1"/>
</dbReference>
<protein>
    <submittedName>
        <fullName evidence="3">CHAT domain protein</fullName>
    </submittedName>
</protein>
<dbReference type="PANTHER" id="PTHR10098">
    <property type="entry name" value="RAPSYN-RELATED"/>
    <property type="match status" value="1"/>
</dbReference>
<name>A0A518DRN1_9BACT</name>
<evidence type="ECO:0000313" key="3">
    <source>
        <dbReference type="EMBL" id="QDU94489.1"/>
    </source>
</evidence>
<proteinExistence type="predicted"/>
<dbReference type="KEGG" id="lcre:Pla8534_22800"/>
<accession>A0A518DRN1</accession>
<sequence length="1049" mass="114018" precursor="true">MKIVTFVSLLLVCGLLSATLYAQSATQGVLVQVRGDRLEVTPLNDQILGAPHAGSGLIIWSHEGQERWVSLTDGRPPAVASLVSTGVRSGGVREAGAALVMESRTLDQLLGVSVVRGAVLLTPSPNARLLNGRVTFRRRPSDQGEFPEATAEIVEGNRVVARLAFPQGQQTLKWDDIPGLPGDIQEGLAAGEYVFRYTDGTGATPFVVEDDEVRDWVWERPDELAQLLGSKAEPTYRVVAVEHLLSQLDENQRPLPYLADALDLIEATPEARRTAWMQAARETILARLSSDQKPADQYDASGIEVIDKAQLLIASSRWSEARETLNEIGDTTDLRTLGLAAMYQAVIRAESTAALVAEDLDDAERRFSASILALSTGYPADAFRARVNFGNYLVNRAQNRLYNHAVQAATGVRSPLVHAILDWQAARTQYEAALQLADNLPPRDLAAVQANLARLYALADDLLASLGDSPAEDASSGARKLAQKMASNYAKLASTATSAEPIVRAAAQETFAHLAYRSGDNKQFRRAANQALSSYAEAGSLAGLESCHRSLGLFYQHAKKRKASEPNSKTALTHYRIAALIGEMLRERIDNDQEGMSRAGFFARRAYVNEQLMELLIEQGRYREALGYAELAKARSLQDVLIHNGIHAAAGHEYPLSLDDELDNWPADTVGLEYYLGETNCWVFVVSAAGRVHAERLVGQDGKPLSSSQLIADVHRYLAGTRSQAAKLYKQAMSGEGFDKGWQIDLHQFYQSLMPAKASAAIAGARNLVLVPHHILHYFPFAALVVEVDGSQRGALEMPQPKFLIDTGSDITYAPSLVSWGMLRERSAAPLKSVNAVGIVDFQSATRLPGVEIDLENLHAAFGDRLGPVLEGPSVSETRVRQLLKTTGMLFVATHGMNVADRPLTSFLLCHSDAEDDGRLTAAEIYAADVNAGLVVMSACFSGLADRTPMAGDDLFGLQRAFLRAGANTVVSGLWDVYDGTGPLLMRSFFEKLNDGDTAVSALASAQRDFLAGRRRNGPSDPWIHPYFWAVYTSAGSDTCRLEPANRPE</sequence>
<dbReference type="InterPro" id="IPR024983">
    <property type="entry name" value="CHAT_dom"/>
</dbReference>
<dbReference type="Proteomes" id="UP000317648">
    <property type="component" value="Chromosome"/>
</dbReference>
<feature type="signal peptide" evidence="1">
    <location>
        <begin position="1"/>
        <end position="24"/>
    </location>
</feature>
<feature type="chain" id="PRO_5021938397" evidence="1">
    <location>
        <begin position="25"/>
        <end position="1049"/>
    </location>
</feature>
<dbReference type="InterPro" id="IPR001969">
    <property type="entry name" value="Aspartic_peptidase_AS"/>
</dbReference>
<dbReference type="GO" id="GO:0004190">
    <property type="term" value="F:aspartic-type endopeptidase activity"/>
    <property type="evidence" value="ECO:0007669"/>
    <property type="project" value="InterPro"/>
</dbReference>
<evidence type="ECO:0000259" key="2">
    <source>
        <dbReference type="Pfam" id="PF12770"/>
    </source>
</evidence>
<keyword evidence="4" id="KW-1185">Reference proteome</keyword>
<evidence type="ECO:0000313" key="4">
    <source>
        <dbReference type="Proteomes" id="UP000317648"/>
    </source>
</evidence>
<organism evidence="3 4">
    <name type="scientific">Lignipirellula cremea</name>
    <dbReference type="NCBI Taxonomy" id="2528010"/>
    <lineage>
        <taxon>Bacteria</taxon>
        <taxon>Pseudomonadati</taxon>
        <taxon>Planctomycetota</taxon>
        <taxon>Planctomycetia</taxon>
        <taxon>Pirellulales</taxon>
        <taxon>Pirellulaceae</taxon>
        <taxon>Lignipirellula</taxon>
    </lineage>
</organism>
<reference evidence="3 4" key="1">
    <citation type="submission" date="2019-02" db="EMBL/GenBank/DDBJ databases">
        <title>Deep-cultivation of Planctomycetes and their phenomic and genomic characterization uncovers novel biology.</title>
        <authorList>
            <person name="Wiegand S."/>
            <person name="Jogler M."/>
            <person name="Boedeker C."/>
            <person name="Pinto D."/>
            <person name="Vollmers J."/>
            <person name="Rivas-Marin E."/>
            <person name="Kohn T."/>
            <person name="Peeters S.H."/>
            <person name="Heuer A."/>
            <person name="Rast P."/>
            <person name="Oberbeckmann S."/>
            <person name="Bunk B."/>
            <person name="Jeske O."/>
            <person name="Meyerdierks A."/>
            <person name="Storesund J.E."/>
            <person name="Kallscheuer N."/>
            <person name="Luecker S."/>
            <person name="Lage O.M."/>
            <person name="Pohl T."/>
            <person name="Merkel B.J."/>
            <person name="Hornburger P."/>
            <person name="Mueller R.-W."/>
            <person name="Bruemmer F."/>
            <person name="Labrenz M."/>
            <person name="Spormann A.M."/>
            <person name="Op den Camp H."/>
            <person name="Overmann J."/>
            <person name="Amann R."/>
            <person name="Jetten M.S.M."/>
            <person name="Mascher T."/>
            <person name="Medema M.H."/>
            <person name="Devos D.P."/>
            <person name="Kaster A.-K."/>
            <person name="Ovreas L."/>
            <person name="Rohde M."/>
            <person name="Galperin M.Y."/>
            <person name="Jogler C."/>
        </authorList>
    </citation>
    <scope>NUCLEOTIDE SEQUENCE [LARGE SCALE GENOMIC DNA]</scope>
    <source>
        <strain evidence="3 4">Pla85_3_4</strain>
    </source>
</reference>
<dbReference type="AlphaFoldDB" id="A0A518DRN1"/>
<feature type="domain" description="CHAT" evidence="2">
    <location>
        <begin position="746"/>
        <end position="1037"/>
    </location>
</feature>
<gene>
    <name evidence="3" type="ORF">Pla8534_22800</name>
</gene>
<dbReference type="RefSeq" id="WP_145052951.1">
    <property type="nucleotide sequence ID" value="NZ_CP036433.1"/>
</dbReference>
<evidence type="ECO:0000256" key="1">
    <source>
        <dbReference type="SAM" id="SignalP"/>
    </source>
</evidence>